<evidence type="ECO:0000313" key="3">
    <source>
        <dbReference type="EMBL" id="NYE47689.1"/>
    </source>
</evidence>
<dbReference type="RefSeq" id="WP_179643591.1">
    <property type="nucleotide sequence ID" value="NZ_BAAAYY010000018.1"/>
</dbReference>
<reference evidence="3 4" key="1">
    <citation type="submission" date="2020-07" db="EMBL/GenBank/DDBJ databases">
        <title>Sequencing the genomes of 1000 actinobacteria strains.</title>
        <authorList>
            <person name="Klenk H.-P."/>
        </authorList>
    </citation>
    <scope>NUCLEOTIDE SEQUENCE [LARGE SCALE GENOMIC DNA]</scope>
    <source>
        <strain evidence="3 4">CXB654</strain>
    </source>
</reference>
<dbReference type="Proteomes" id="UP000589036">
    <property type="component" value="Unassembled WGS sequence"/>
</dbReference>
<dbReference type="EMBL" id="JACCCC010000001">
    <property type="protein sequence ID" value="NYE47689.1"/>
    <property type="molecule type" value="Genomic_DNA"/>
</dbReference>
<keyword evidence="2" id="KW-1133">Transmembrane helix</keyword>
<comment type="caution">
    <text evidence="3">The sequence shown here is derived from an EMBL/GenBank/DDBJ whole genome shotgun (WGS) entry which is preliminary data.</text>
</comment>
<dbReference type="AlphaFoldDB" id="A0A852TUH8"/>
<feature type="region of interest" description="Disordered" evidence="1">
    <location>
        <begin position="37"/>
        <end position="71"/>
    </location>
</feature>
<proteinExistence type="predicted"/>
<organism evidence="3 4">
    <name type="scientific">Spinactinospora alkalitolerans</name>
    <dbReference type="NCBI Taxonomy" id="687207"/>
    <lineage>
        <taxon>Bacteria</taxon>
        <taxon>Bacillati</taxon>
        <taxon>Actinomycetota</taxon>
        <taxon>Actinomycetes</taxon>
        <taxon>Streptosporangiales</taxon>
        <taxon>Nocardiopsidaceae</taxon>
        <taxon>Spinactinospora</taxon>
    </lineage>
</organism>
<name>A0A852TUH8_9ACTN</name>
<evidence type="ECO:0000313" key="4">
    <source>
        <dbReference type="Proteomes" id="UP000589036"/>
    </source>
</evidence>
<evidence type="ECO:0000256" key="1">
    <source>
        <dbReference type="SAM" id="MobiDB-lite"/>
    </source>
</evidence>
<keyword evidence="4" id="KW-1185">Reference proteome</keyword>
<feature type="transmembrane region" description="Helical" evidence="2">
    <location>
        <begin position="6"/>
        <end position="30"/>
    </location>
</feature>
<keyword evidence="2" id="KW-0472">Membrane</keyword>
<feature type="compositionally biased region" description="Low complexity" evidence="1">
    <location>
        <begin position="44"/>
        <end position="58"/>
    </location>
</feature>
<gene>
    <name evidence="3" type="ORF">HDA32_002809</name>
</gene>
<protein>
    <submittedName>
        <fullName evidence="3">Uncharacterized protein</fullName>
    </submittedName>
</protein>
<evidence type="ECO:0000256" key="2">
    <source>
        <dbReference type="SAM" id="Phobius"/>
    </source>
</evidence>
<sequence length="71" mass="7144">MIDAGLITGVLAIAFAGIGVVLAGGAVVVIRERLRNDRGPRGSAAAAAPAEDARTATAQTSRDGQPVLHRP</sequence>
<keyword evidence="2" id="KW-0812">Transmembrane</keyword>
<accession>A0A852TUH8</accession>